<feature type="region of interest" description="Disordered" evidence="3">
    <location>
        <begin position="263"/>
        <end position="304"/>
    </location>
</feature>
<dbReference type="InterPro" id="IPR003768">
    <property type="entry name" value="ScpA"/>
</dbReference>
<reference evidence="4 5" key="1">
    <citation type="submission" date="2019-09" db="EMBL/GenBank/DDBJ databases">
        <title>Phylogeny of genus Pseudoclavibacter and closely related genus.</title>
        <authorList>
            <person name="Li Y."/>
        </authorList>
    </citation>
    <scope>NUCLEOTIDE SEQUENCE [LARGE SCALE GENOMIC DNA]</scope>
    <source>
        <strain evidence="4 5">JCM 16921</strain>
    </source>
</reference>
<dbReference type="PANTHER" id="PTHR33969:SF2">
    <property type="entry name" value="SEGREGATION AND CONDENSATION PROTEIN A"/>
    <property type="match status" value="1"/>
</dbReference>
<evidence type="ECO:0000256" key="3">
    <source>
        <dbReference type="SAM" id="MobiDB-lite"/>
    </source>
</evidence>
<dbReference type="Pfam" id="PF02616">
    <property type="entry name" value="SMC_ScpA"/>
    <property type="match status" value="1"/>
</dbReference>
<accession>A0A7C8FUH2</accession>
<gene>
    <name evidence="4" type="ORF">F8O02_04140</name>
</gene>
<organism evidence="4 5">
    <name type="scientific">Pseudoclavibacter caeni</name>
    <dbReference type="NCBI Taxonomy" id="908846"/>
    <lineage>
        <taxon>Bacteria</taxon>
        <taxon>Bacillati</taxon>
        <taxon>Actinomycetota</taxon>
        <taxon>Actinomycetes</taxon>
        <taxon>Micrococcales</taxon>
        <taxon>Microbacteriaceae</taxon>
        <taxon>Pseudoclavibacter</taxon>
    </lineage>
</organism>
<protein>
    <recommendedName>
        <fullName evidence="2">Segregation and condensation protein A</fullName>
    </recommendedName>
</protein>
<evidence type="ECO:0000313" key="5">
    <source>
        <dbReference type="Proteomes" id="UP000481339"/>
    </source>
</evidence>
<dbReference type="Gene3D" id="6.10.250.2410">
    <property type="match status" value="1"/>
</dbReference>
<dbReference type="GO" id="GO:0007059">
    <property type="term" value="P:chromosome segregation"/>
    <property type="evidence" value="ECO:0007669"/>
    <property type="project" value="UniProtKB-KW"/>
</dbReference>
<proteinExistence type="predicted"/>
<keyword evidence="1" id="KW-0159">Chromosome partition</keyword>
<dbReference type="RefSeq" id="WP_158035966.1">
    <property type="nucleotide sequence ID" value="NZ_BAAAZV010000003.1"/>
</dbReference>
<sequence>MAAPPDEPAAGFAVRLENFDGPFDLLLTLIGRHELDVTEVSLSLVTAEFLEHVRALDAAGQLEQTSRFLVVAATLLDMKAASLLPRGEAVDREDIAALEARDLLFARLLQYRAFKEVSAWFAARLDAEGGRLARTAPPTAAVDVTPPPLVWTTSPQDLAVLARIALAPRTPPTVGLAHLHAPTVSIRAQAAILVRRLRAAGEADFHDLVADVAGRGEVVARFLAVLELYRETAVTFEQLEPLGPLHIRWTGEHWDDAQLAALGADYETPAPESDGAGRETDGTGPGHATAPDGQHPQGGEEERR</sequence>
<evidence type="ECO:0000256" key="1">
    <source>
        <dbReference type="ARBA" id="ARBA00022829"/>
    </source>
</evidence>
<comment type="caution">
    <text evidence="4">The sequence shown here is derived from an EMBL/GenBank/DDBJ whole genome shotgun (WGS) entry which is preliminary data.</text>
</comment>
<dbReference type="PANTHER" id="PTHR33969">
    <property type="entry name" value="SEGREGATION AND CONDENSATION PROTEIN A"/>
    <property type="match status" value="1"/>
</dbReference>
<dbReference type="EMBL" id="WBKA01000002">
    <property type="protein sequence ID" value="KAB1633044.1"/>
    <property type="molecule type" value="Genomic_DNA"/>
</dbReference>
<dbReference type="OrthoDB" id="9811016at2"/>
<dbReference type="AlphaFoldDB" id="A0A7C8FUH2"/>
<evidence type="ECO:0000256" key="2">
    <source>
        <dbReference type="ARBA" id="ARBA00044777"/>
    </source>
</evidence>
<keyword evidence="5" id="KW-1185">Reference proteome</keyword>
<name>A0A7C8FUH2_9MICO</name>
<evidence type="ECO:0000313" key="4">
    <source>
        <dbReference type="EMBL" id="KAB1633044.1"/>
    </source>
</evidence>
<dbReference type="Proteomes" id="UP000481339">
    <property type="component" value="Unassembled WGS sequence"/>
</dbReference>